<dbReference type="HAMAP" id="MF_00374">
    <property type="entry name" value="Ribosomal_uL29"/>
    <property type="match status" value="1"/>
</dbReference>
<dbReference type="NCBIfam" id="TIGR00012">
    <property type="entry name" value="L29"/>
    <property type="match status" value="1"/>
</dbReference>
<evidence type="ECO:0000256" key="4">
    <source>
        <dbReference type="ARBA" id="ARBA00035204"/>
    </source>
</evidence>
<evidence type="ECO:0000313" key="7">
    <source>
        <dbReference type="Proteomes" id="UP000033562"/>
    </source>
</evidence>
<gene>
    <name evidence="5 6" type="primary">rpmC</name>
    <name evidence="6" type="ORF">NLO413_0430</name>
</gene>
<organism evidence="6 7">
    <name type="scientific">Candidatus Neoehrlichia procyonis str. RAC413</name>
    <dbReference type="NCBI Taxonomy" id="1359163"/>
    <lineage>
        <taxon>Bacteria</taxon>
        <taxon>Pseudomonadati</taxon>
        <taxon>Pseudomonadota</taxon>
        <taxon>Alphaproteobacteria</taxon>
        <taxon>Rickettsiales</taxon>
        <taxon>Anaplasmataceae</taxon>
        <taxon>Candidatus Neoehrlichia</taxon>
    </lineage>
</organism>
<dbReference type="GO" id="GO:0005840">
    <property type="term" value="C:ribosome"/>
    <property type="evidence" value="ECO:0007669"/>
    <property type="project" value="UniProtKB-KW"/>
</dbReference>
<keyword evidence="3 5" id="KW-0687">Ribonucleoprotein</keyword>
<reference evidence="6 7" key="1">
    <citation type="submission" date="2015-02" db="EMBL/GenBank/DDBJ databases">
        <title>Genome Sequencing of Rickettsiales.</title>
        <authorList>
            <person name="Daugherty S.C."/>
            <person name="Su Q."/>
            <person name="Abolude K."/>
            <person name="Beier-Sexton M."/>
            <person name="Carlyon J.A."/>
            <person name="Carter R."/>
            <person name="Day N.P."/>
            <person name="Dumler S.J."/>
            <person name="Dyachenko V."/>
            <person name="Godinez A."/>
            <person name="Kurtti T.J."/>
            <person name="Lichay M."/>
            <person name="Mullins K.E."/>
            <person name="Ott S."/>
            <person name="Pappas-Brown V."/>
            <person name="Paris D.H."/>
            <person name="Patel P."/>
            <person name="Richards A.L."/>
            <person name="Sadzewicz L."/>
            <person name="Sears K."/>
            <person name="Seidman D."/>
            <person name="Sengamalay N."/>
            <person name="Stenos J."/>
            <person name="Tallon L.J."/>
            <person name="Vincent G."/>
            <person name="Fraser C.M."/>
            <person name="Munderloh U."/>
            <person name="Dunning-Hotopp J.C."/>
        </authorList>
    </citation>
    <scope>NUCLEOTIDE SEQUENCE [LARGE SCALE GENOMIC DNA]</scope>
    <source>
        <strain evidence="6 7">RAC413</strain>
    </source>
</reference>
<keyword evidence="2 5" id="KW-0689">Ribosomal protein</keyword>
<dbReference type="GO" id="GO:0006412">
    <property type="term" value="P:translation"/>
    <property type="evidence" value="ECO:0007669"/>
    <property type="project" value="UniProtKB-UniRule"/>
</dbReference>
<dbReference type="InterPro" id="IPR036049">
    <property type="entry name" value="Ribosomal_uL29_sf"/>
</dbReference>
<name>A0A0F3NMT2_9RICK</name>
<evidence type="ECO:0000256" key="3">
    <source>
        <dbReference type="ARBA" id="ARBA00023274"/>
    </source>
</evidence>
<dbReference type="Gene3D" id="1.10.287.310">
    <property type="match status" value="1"/>
</dbReference>
<dbReference type="SUPFAM" id="SSF46561">
    <property type="entry name" value="Ribosomal protein L29 (L29p)"/>
    <property type="match status" value="1"/>
</dbReference>
<keyword evidence="7" id="KW-1185">Reference proteome</keyword>
<protein>
    <recommendedName>
        <fullName evidence="4 5">Large ribosomal subunit protein uL29</fullName>
    </recommendedName>
</protein>
<dbReference type="STRING" id="1359163.NLO413_0430"/>
<dbReference type="Proteomes" id="UP000033562">
    <property type="component" value="Unassembled WGS sequence"/>
</dbReference>
<evidence type="ECO:0000313" key="6">
    <source>
        <dbReference type="EMBL" id="KJV69056.1"/>
    </source>
</evidence>
<comment type="similarity">
    <text evidence="1 5">Belongs to the universal ribosomal protein uL29 family.</text>
</comment>
<dbReference type="EMBL" id="LANX01000001">
    <property type="protein sequence ID" value="KJV69056.1"/>
    <property type="molecule type" value="Genomic_DNA"/>
</dbReference>
<evidence type="ECO:0000256" key="1">
    <source>
        <dbReference type="ARBA" id="ARBA00009254"/>
    </source>
</evidence>
<dbReference type="GO" id="GO:0003735">
    <property type="term" value="F:structural constituent of ribosome"/>
    <property type="evidence" value="ECO:0007669"/>
    <property type="project" value="InterPro"/>
</dbReference>
<dbReference type="Pfam" id="PF00831">
    <property type="entry name" value="Ribosomal_L29"/>
    <property type="match status" value="1"/>
</dbReference>
<sequence length="65" mass="7917">MNNMYEVSNKSLEELHDMLLSLRKELVKDIFNRKLDKSINNSHCKFVRKKIARILTELNWRKKKK</sequence>
<dbReference type="GO" id="GO:1990904">
    <property type="term" value="C:ribonucleoprotein complex"/>
    <property type="evidence" value="ECO:0007669"/>
    <property type="project" value="UniProtKB-KW"/>
</dbReference>
<dbReference type="AlphaFoldDB" id="A0A0F3NMT2"/>
<evidence type="ECO:0000256" key="5">
    <source>
        <dbReference type="HAMAP-Rule" id="MF_00374"/>
    </source>
</evidence>
<dbReference type="InterPro" id="IPR001854">
    <property type="entry name" value="Ribosomal_uL29"/>
</dbReference>
<accession>A0A0F3NMT2</accession>
<evidence type="ECO:0000256" key="2">
    <source>
        <dbReference type="ARBA" id="ARBA00022980"/>
    </source>
</evidence>
<proteinExistence type="inferred from homology"/>
<comment type="caution">
    <text evidence="6">The sequence shown here is derived from an EMBL/GenBank/DDBJ whole genome shotgun (WGS) entry which is preliminary data.</text>
</comment>